<dbReference type="Proteomes" id="UP001065549">
    <property type="component" value="Unassembled WGS sequence"/>
</dbReference>
<evidence type="ECO:0000256" key="2">
    <source>
        <dbReference type="ARBA" id="ARBA00023015"/>
    </source>
</evidence>
<evidence type="ECO:0000313" key="6">
    <source>
        <dbReference type="EMBL" id="MCU7377406.1"/>
    </source>
</evidence>
<dbReference type="PANTHER" id="PTHR30204:SF69">
    <property type="entry name" value="MERR-FAMILY TRANSCRIPTIONAL REGULATOR"/>
    <property type="match status" value="1"/>
</dbReference>
<dbReference type="InterPro" id="IPR009061">
    <property type="entry name" value="DNA-bd_dom_put_sf"/>
</dbReference>
<sequence length="280" mass="33189">MDLQRLTIGQMAKLNRISQQTLRLYDREGLLRPMIIDPHTGYRYYHIIQSARLDMIQYMKAYGMTLKQIRQQLDEGDSESIQRFLVQQQDAIDGQIEELIRSKRSIARTLENYRQYEALPKDGQMFMEYIPQRYIYRYTSEKDFFDQDYAGYEYMLRELKMHLANNDLAMSYFCNVGTIMKQENLMKENFSSHEVFLFVDPEDATVSAETIPAAMYYCVCSDDFYAEKANARKLLALIRDNGFQVCGDYLCEVLVEFPVFEDNQRNMFYKIEIPVVPMKK</sequence>
<comment type="caution">
    <text evidence="6">The sequence shown here is derived from an EMBL/GenBank/DDBJ whole genome shotgun (WGS) entry which is preliminary data.</text>
</comment>
<evidence type="ECO:0000256" key="4">
    <source>
        <dbReference type="ARBA" id="ARBA00023163"/>
    </source>
</evidence>
<keyword evidence="7" id="KW-1185">Reference proteome</keyword>
<keyword evidence="1" id="KW-0678">Repressor</keyword>
<evidence type="ECO:0000259" key="5">
    <source>
        <dbReference type="PROSITE" id="PS50937"/>
    </source>
</evidence>
<keyword evidence="3" id="KW-0238">DNA-binding</keyword>
<dbReference type="PANTHER" id="PTHR30204">
    <property type="entry name" value="REDOX-CYCLING DRUG-SENSING TRANSCRIPTIONAL ACTIVATOR SOXR"/>
    <property type="match status" value="1"/>
</dbReference>
<feature type="domain" description="HTH merR-type" evidence="5">
    <location>
        <begin position="5"/>
        <end position="75"/>
    </location>
</feature>
<dbReference type="PROSITE" id="PS50937">
    <property type="entry name" value="HTH_MERR_2"/>
    <property type="match status" value="1"/>
</dbReference>
<name>A0A9J6QUK6_9FIRM</name>
<dbReference type="SUPFAM" id="SSF46955">
    <property type="entry name" value="Putative DNA-binding domain"/>
    <property type="match status" value="1"/>
</dbReference>
<dbReference type="SMART" id="SM00422">
    <property type="entry name" value="HTH_MERR"/>
    <property type="match status" value="1"/>
</dbReference>
<dbReference type="Gene3D" id="1.10.1660.10">
    <property type="match status" value="1"/>
</dbReference>
<dbReference type="GO" id="GO:0003700">
    <property type="term" value="F:DNA-binding transcription factor activity"/>
    <property type="evidence" value="ECO:0007669"/>
    <property type="project" value="InterPro"/>
</dbReference>
<protein>
    <submittedName>
        <fullName evidence="6">Helix-turn-helix domain-containing protein</fullName>
    </submittedName>
</protein>
<evidence type="ECO:0000313" key="7">
    <source>
        <dbReference type="Proteomes" id="UP001065549"/>
    </source>
</evidence>
<organism evidence="6 7">
    <name type="scientific">Hominibacterium faecale</name>
    <dbReference type="NCBI Taxonomy" id="2839743"/>
    <lineage>
        <taxon>Bacteria</taxon>
        <taxon>Bacillati</taxon>
        <taxon>Bacillota</taxon>
        <taxon>Clostridia</taxon>
        <taxon>Peptostreptococcales</taxon>
        <taxon>Anaerovoracaceae</taxon>
        <taxon>Hominibacterium</taxon>
    </lineage>
</organism>
<dbReference type="CDD" id="cd01107">
    <property type="entry name" value="HTH_BmrR"/>
    <property type="match status" value="1"/>
</dbReference>
<proteinExistence type="predicted"/>
<dbReference type="EMBL" id="JAOSHN010000001">
    <property type="protein sequence ID" value="MCU7377406.1"/>
    <property type="molecule type" value="Genomic_DNA"/>
</dbReference>
<evidence type="ECO:0000256" key="1">
    <source>
        <dbReference type="ARBA" id="ARBA00022491"/>
    </source>
</evidence>
<dbReference type="RefSeq" id="WP_253020766.1">
    <property type="nucleotide sequence ID" value="NZ_JAJAGH010000010.1"/>
</dbReference>
<dbReference type="AlphaFoldDB" id="A0A9J6QUK6"/>
<keyword evidence="4" id="KW-0804">Transcription</keyword>
<gene>
    <name evidence="6" type="ORF">OBO34_03440</name>
</gene>
<evidence type="ECO:0000256" key="3">
    <source>
        <dbReference type="ARBA" id="ARBA00023125"/>
    </source>
</evidence>
<dbReference type="InterPro" id="IPR000551">
    <property type="entry name" value="MerR-type_HTH_dom"/>
</dbReference>
<dbReference type="GO" id="GO:0003677">
    <property type="term" value="F:DNA binding"/>
    <property type="evidence" value="ECO:0007669"/>
    <property type="project" value="UniProtKB-KW"/>
</dbReference>
<reference evidence="6" key="1">
    <citation type="submission" date="2022-09" db="EMBL/GenBank/DDBJ databases">
        <title>Culturomic study of gut microbiota in children with autism spectrum disorder.</title>
        <authorList>
            <person name="Efimov B.A."/>
            <person name="Chaplin A.V."/>
            <person name="Sokolova S.R."/>
            <person name="Pikina A.P."/>
            <person name="Korzhanova M."/>
            <person name="Belova V."/>
            <person name="Korostin D."/>
        </authorList>
    </citation>
    <scope>NUCLEOTIDE SEQUENCE</scope>
    <source>
        <strain evidence="6">ASD5510</strain>
    </source>
</reference>
<keyword evidence="2" id="KW-0805">Transcription regulation</keyword>
<accession>A0A9J6QUK6</accession>
<dbReference type="Pfam" id="PF13411">
    <property type="entry name" value="MerR_1"/>
    <property type="match status" value="1"/>
</dbReference>
<dbReference type="InterPro" id="IPR047057">
    <property type="entry name" value="MerR_fam"/>
</dbReference>